<dbReference type="Gene3D" id="2.60.40.1120">
    <property type="entry name" value="Carboxypeptidase-like, regulatory domain"/>
    <property type="match status" value="1"/>
</dbReference>
<evidence type="ECO:0000313" key="5">
    <source>
        <dbReference type="Proteomes" id="UP000505355"/>
    </source>
</evidence>
<dbReference type="KEGG" id="mmab:HQ865_12310"/>
<dbReference type="SUPFAM" id="SSF56601">
    <property type="entry name" value="beta-lactamase/transpeptidase-like"/>
    <property type="match status" value="1"/>
</dbReference>
<organism evidence="4 5">
    <name type="scientific">Mucilaginibacter mali</name>
    <dbReference type="NCBI Taxonomy" id="2740462"/>
    <lineage>
        <taxon>Bacteria</taxon>
        <taxon>Pseudomonadati</taxon>
        <taxon>Bacteroidota</taxon>
        <taxon>Sphingobacteriia</taxon>
        <taxon>Sphingobacteriales</taxon>
        <taxon>Sphingobacteriaceae</taxon>
        <taxon>Mucilaginibacter</taxon>
    </lineage>
</organism>
<dbReference type="GO" id="GO:0016787">
    <property type="term" value="F:hydrolase activity"/>
    <property type="evidence" value="ECO:0007669"/>
    <property type="project" value="UniProtKB-KW"/>
</dbReference>
<dbReference type="GO" id="GO:0016020">
    <property type="term" value="C:membrane"/>
    <property type="evidence" value="ECO:0007669"/>
    <property type="project" value="UniProtKB-SubCell"/>
</dbReference>
<protein>
    <submittedName>
        <fullName evidence="4">Serine hydrolase</fullName>
    </submittedName>
</protein>
<comment type="subcellular location">
    <subcellularLocation>
        <location evidence="1">Membrane</location>
    </subcellularLocation>
</comment>
<evidence type="ECO:0000259" key="3">
    <source>
        <dbReference type="Pfam" id="PF00144"/>
    </source>
</evidence>
<dbReference type="Gene3D" id="3.40.710.10">
    <property type="entry name" value="DD-peptidase/beta-lactamase superfamily"/>
    <property type="match status" value="1"/>
</dbReference>
<dbReference type="Pfam" id="PF13715">
    <property type="entry name" value="CarbopepD_reg_2"/>
    <property type="match status" value="1"/>
</dbReference>
<dbReference type="InterPro" id="IPR050491">
    <property type="entry name" value="AmpC-like"/>
</dbReference>
<accession>A0A7D4Q3S7</accession>
<evidence type="ECO:0000256" key="2">
    <source>
        <dbReference type="ARBA" id="ARBA00023136"/>
    </source>
</evidence>
<reference evidence="4 5" key="1">
    <citation type="submission" date="2020-05" db="EMBL/GenBank/DDBJ databases">
        <title>Mucilaginibacter mali sp. nov.</title>
        <authorList>
            <person name="Kim H.S."/>
            <person name="Lee K.C."/>
            <person name="Suh M.K."/>
            <person name="Kim J.-S."/>
            <person name="Han K.-I."/>
            <person name="Eom M.K."/>
            <person name="Shin Y.K."/>
            <person name="Lee J.-S."/>
        </authorList>
    </citation>
    <scope>NUCLEOTIDE SEQUENCE [LARGE SCALE GENOMIC DNA]</scope>
    <source>
        <strain evidence="4 5">G2-14</strain>
    </source>
</reference>
<dbReference type="Pfam" id="PF00144">
    <property type="entry name" value="Beta-lactamase"/>
    <property type="match status" value="1"/>
</dbReference>
<name>A0A7D4Q3S7_9SPHI</name>
<dbReference type="PANTHER" id="PTHR46825">
    <property type="entry name" value="D-ALANYL-D-ALANINE-CARBOXYPEPTIDASE/ENDOPEPTIDASE AMPH"/>
    <property type="match status" value="1"/>
</dbReference>
<gene>
    <name evidence="4" type="ORF">HQ865_12310</name>
</gene>
<dbReference type="InterPro" id="IPR001466">
    <property type="entry name" value="Beta-lactam-related"/>
</dbReference>
<dbReference type="AlphaFoldDB" id="A0A7D4Q3S7"/>
<dbReference type="RefSeq" id="WP_173415181.1">
    <property type="nucleotide sequence ID" value="NZ_CP054139.1"/>
</dbReference>
<proteinExistence type="predicted"/>
<dbReference type="InterPro" id="IPR008969">
    <property type="entry name" value="CarboxyPept-like_regulatory"/>
</dbReference>
<keyword evidence="2" id="KW-0472">Membrane</keyword>
<dbReference type="PANTHER" id="PTHR46825:SF11">
    <property type="entry name" value="PENICILLIN-BINDING PROTEIN 4"/>
    <property type="match status" value="1"/>
</dbReference>
<dbReference type="InterPro" id="IPR012338">
    <property type="entry name" value="Beta-lactam/transpept-like"/>
</dbReference>
<evidence type="ECO:0000256" key="1">
    <source>
        <dbReference type="ARBA" id="ARBA00004370"/>
    </source>
</evidence>
<keyword evidence="5" id="KW-1185">Reference proteome</keyword>
<evidence type="ECO:0000313" key="4">
    <source>
        <dbReference type="EMBL" id="QKJ30507.1"/>
    </source>
</evidence>
<keyword evidence="4" id="KW-0378">Hydrolase</keyword>
<dbReference type="Proteomes" id="UP000505355">
    <property type="component" value="Chromosome"/>
</dbReference>
<sequence>MFKSPMRFQLVRIFFFAVFIFLARHGMAQESITISGKIRSSENQQTLHGVNVGIDKKGVGTATNNSGNYVLIIPSANFKDSLKVSCIGYRTQTFAVASLRNGQELNISLQKNSVQLKQVTVAYYDPAKVIAKAIARIPDNYINHPHILRGFYRMYTTKGTEPLELSEAVFDVYNFGYADKRADLFKLIKARDEKNQRDFHSLELSQQPNTIFNYDVVNHIVASGFLSEEGLIRHKFEVTGVVDVKGYQALEVVFKEKKADDDEPTFRGKFYVDLKSYAFIYFDYGLSPGGLTNELGKFSSRILTRVAGVNADLKQYHTKVGYQKVGSKWVLSDVVGDDALGITSKDLNYDFNANVKFNYQVTAVDTNRNAAFDTKFGRHENINDHNSNTGESFWKDYNVLLPDYNAEDIFKYIQSVNKQTTLKDKFEEKMRKSPGDSSQRLETLLKFYNDNGQFNGTALIRNQDRVVLSKSYGYAEKKNHMEGNSHTAYDLGTGSGIFTSFIINQLINEGKIDAGAAIKTYMPYYKFGDVTVQQLLTHQSGIPDYAANDDYMQLINTKPYTLKDMVVNFCSDSLATDSTGVKGYSRSNFVILSLMAQEVAGKPFADLLKERIFTPLEMTDTYLGNASGININHATGYNGDTQVALPFDVANQQGAAGVSSSAEDLLKFHNALLSNKLLPNAQKLEMLKPRADYEDHGGQYAYGWVVDKNAFDITQKQRTIAYATGDSPGIYSMFIRDEATGNCIILLNNTGNFPRYDMADLLLNVLK</sequence>
<dbReference type="EMBL" id="CP054139">
    <property type="protein sequence ID" value="QKJ30507.1"/>
    <property type="molecule type" value="Genomic_DNA"/>
</dbReference>
<dbReference type="SUPFAM" id="SSF49464">
    <property type="entry name" value="Carboxypeptidase regulatory domain-like"/>
    <property type="match status" value="1"/>
</dbReference>
<feature type="domain" description="Beta-lactamase-related" evidence="3">
    <location>
        <begin position="450"/>
        <end position="757"/>
    </location>
</feature>